<dbReference type="PRINTS" id="PR00081">
    <property type="entry name" value="GDHRDH"/>
</dbReference>
<dbReference type="GO" id="GO:0016491">
    <property type="term" value="F:oxidoreductase activity"/>
    <property type="evidence" value="ECO:0007669"/>
    <property type="project" value="UniProtKB-KW"/>
</dbReference>
<evidence type="ECO:0000313" key="5">
    <source>
        <dbReference type="Proteomes" id="UP001054252"/>
    </source>
</evidence>
<dbReference type="GO" id="GO:0016020">
    <property type="term" value="C:membrane"/>
    <property type="evidence" value="ECO:0007669"/>
    <property type="project" value="TreeGrafter"/>
</dbReference>
<dbReference type="InterPro" id="IPR036291">
    <property type="entry name" value="NAD(P)-bd_dom_sf"/>
</dbReference>
<gene>
    <name evidence="4" type="ORF">SLEP1_g24161</name>
</gene>
<dbReference type="Proteomes" id="UP001054252">
    <property type="component" value="Unassembled WGS sequence"/>
</dbReference>
<dbReference type="Gene3D" id="3.40.50.720">
    <property type="entry name" value="NAD(P)-binding Rossmann-like Domain"/>
    <property type="match status" value="3"/>
</dbReference>
<accession>A0AAV5JNY0</accession>
<evidence type="ECO:0008006" key="6">
    <source>
        <dbReference type="Google" id="ProtNLM"/>
    </source>
</evidence>
<proteinExistence type="inferred from homology"/>
<keyword evidence="5" id="KW-1185">Reference proteome</keyword>
<reference evidence="4 5" key="1">
    <citation type="journal article" date="2021" name="Commun. Biol.">
        <title>The genome of Shorea leprosula (Dipterocarpaceae) highlights the ecological relevance of drought in aseasonal tropical rainforests.</title>
        <authorList>
            <person name="Ng K.K.S."/>
            <person name="Kobayashi M.J."/>
            <person name="Fawcett J.A."/>
            <person name="Hatakeyama M."/>
            <person name="Paape T."/>
            <person name="Ng C.H."/>
            <person name="Ang C.C."/>
            <person name="Tnah L.H."/>
            <person name="Lee C.T."/>
            <person name="Nishiyama T."/>
            <person name="Sese J."/>
            <person name="O'Brien M.J."/>
            <person name="Copetti D."/>
            <person name="Mohd Noor M.I."/>
            <person name="Ong R.C."/>
            <person name="Putra M."/>
            <person name="Sireger I.Z."/>
            <person name="Indrioko S."/>
            <person name="Kosugi Y."/>
            <person name="Izuno A."/>
            <person name="Isagi Y."/>
            <person name="Lee S.L."/>
            <person name="Shimizu K.K."/>
        </authorList>
    </citation>
    <scope>NUCLEOTIDE SEQUENCE [LARGE SCALE GENOMIC DNA]</scope>
    <source>
        <strain evidence="4">214</strain>
    </source>
</reference>
<dbReference type="PANTHER" id="PTHR43490:SF98">
    <property type="entry name" value="OS02G0640600 PROTEIN"/>
    <property type="match status" value="1"/>
</dbReference>
<dbReference type="EMBL" id="BPVZ01000037">
    <property type="protein sequence ID" value="GKV13094.1"/>
    <property type="molecule type" value="Genomic_DNA"/>
</dbReference>
<dbReference type="PANTHER" id="PTHR43490">
    <property type="entry name" value="(+)-NEOMENTHOL DEHYDROGENASE"/>
    <property type="match status" value="1"/>
</dbReference>
<evidence type="ECO:0000313" key="4">
    <source>
        <dbReference type="EMBL" id="GKV13094.1"/>
    </source>
</evidence>
<comment type="similarity">
    <text evidence="1">Belongs to the short-chain dehydrogenases/reductases (SDR) family.</text>
</comment>
<sequence>MEEASTFLAKNRYAVVTGANKGIGLGICKQLASKGNVSNEWAKAVFNDVENLTEEKVDEVLSQYVEDFKEGSLETKGWPANMSAYTLSKVAMNVYTRILAKKDPDFGINCVCPGFVKTDVNYNTGILSVEEGAEGPVRLACCQMVVLLASSLTDWKNKNFDELMYAVVTGANKGIGLGICKQLAEKGVTVVLTARDEKRGIEAVEKLRESGLSDFILFHQLDAADPASIASLADFIKSQFGKLDILEYLSSSLSTLSVNNPGIRGAIADDDAIKASDFGKSGTQVNWTQMLTQTHELAEEGLNTNYYGAKRMCEALIPLLQLSDSPRIVNVSSSAGKLEYVSNEWAKAVLGDVENLTEERVDEPAICIKCVCPGYVKTDINYYTGILSVEECAEGPVRLALLPHGGPSGLLFEQLEEEEF</sequence>
<comment type="caution">
    <text evidence="4">The sequence shown here is derived from an EMBL/GenBank/DDBJ whole genome shotgun (WGS) entry which is preliminary data.</text>
</comment>
<evidence type="ECO:0000256" key="2">
    <source>
        <dbReference type="ARBA" id="ARBA00022857"/>
    </source>
</evidence>
<name>A0AAV5JNY0_9ROSI</name>
<protein>
    <recommendedName>
        <fullName evidence="6">(+)-neomenthol dehydrogenase</fullName>
    </recommendedName>
</protein>
<organism evidence="4 5">
    <name type="scientific">Rubroshorea leprosula</name>
    <dbReference type="NCBI Taxonomy" id="152421"/>
    <lineage>
        <taxon>Eukaryota</taxon>
        <taxon>Viridiplantae</taxon>
        <taxon>Streptophyta</taxon>
        <taxon>Embryophyta</taxon>
        <taxon>Tracheophyta</taxon>
        <taxon>Spermatophyta</taxon>
        <taxon>Magnoliopsida</taxon>
        <taxon>eudicotyledons</taxon>
        <taxon>Gunneridae</taxon>
        <taxon>Pentapetalae</taxon>
        <taxon>rosids</taxon>
        <taxon>malvids</taxon>
        <taxon>Malvales</taxon>
        <taxon>Dipterocarpaceae</taxon>
        <taxon>Rubroshorea</taxon>
    </lineage>
</organism>
<dbReference type="InterPro" id="IPR002347">
    <property type="entry name" value="SDR_fam"/>
</dbReference>
<keyword evidence="3" id="KW-0560">Oxidoreductase</keyword>
<dbReference type="Pfam" id="PF00106">
    <property type="entry name" value="adh_short"/>
    <property type="match status" value="1"/>
</dbReference>
<dbReference type="SUPFAM" id="SSF51735">
    <property type="entry name" value="NAD(P)-binding Rossmann-fold domains"/>
    <property type="match status" value="2"/>
</dbReference>
<dbReference type="AlphaFoldDB" id="A0AAV5JNY0"/>
<keyword evidence="2" id="KW-0521">NADP</keyword>
<evidence type="ECO:0000256" key="3">
    <source>
        <dbReference type="ARBA" id="ARBA00023002"/>
    </source>
</evidence>
<evidence type="ECO:0000256" key="1">
    <source>
        <dbReference type="ARBA" id="ARBA00006484"/>
    </source>
</evidence>